<reference evidence="3" key="1">
    <citation type="submission" date="2017-02" db="EMBL/GenBank/DDBJ databases">
        <authorList>
            <person name="Varghese N."/>
            <person name="Submissions S."/>
        </authorList>
    </citation>
    <scope>NUCLEOTIDE SEQUENCE [LARGE SCALE GENOMIC DNA]</scope>
    <source>
        <strain evidence="3">ATCC 51356</strain>
    </source>
</reference>
<dbReference type="Gene3D" id="3.90.550.10">
    <property type="entry name" value="Spore Coat Polysaccharide Biosynthesis Protein SpsA, Chain A"/>
    <property type="match status" value="1"/>
</dbReference>
<feature type="domain" description="Nucleotidyl transferase" evidence="1">
    <location>
        <begin position="7"/>
        <end position="145"/>
    </location>
</feature>
<proteinExistence type="predicted"/>
<gene>
    <name evidence="2" type="ORF">SAMN02745171_01553</name>
</gene>
<name>A0A1T4PQL5_9PORP</name>
<dbReference type="Proteomes" id="UP000190121">
    <property type="component" value="Unassembled WGS sequence"/>
</dbReference>
<keyword evidence="3" id="KW-1185">Reference proteome</keyword>
<dbReference type="SUPFAM" id="SSF53448">
    <property type="entry name" value="Nucleotide-diphospho-sugar transferases"/>
    <property type="match status" value="1"/>
</dbReference>
<dbReference type="STRING" id="29524.SAMN02745171_01553"/>
<evidence type="ECO:0000313" key="2">
    <source>
        <dbReference type="EMBL" id="SJZ93835.1"/>
    </source>
</evidence>
<keyword evidence="2" id="KW-0808">Transferase</keyword>
<dbReference type="AlphaFoldDB" id="A0A1T4PQL5"/>
<dbReference type="InterPro" id="IPR005835">
    <property type="entry name" value="NTP_transferase_dom"/>
</dbReference>
<dbReference type="EMBL" id="FUXE01000019">
    <property type="protein sequence ID" value="SJZ93835.1"/>
    <property type="molecule type" value="Genomic_DNA"/>
</dbReference>
<accession>A0A1T4PQL5</accession>
<protein>
    <submittedName>
        <fullName evidence="2">Nucleotidyl transferase</fullName>
    </submittedName>
</protein>
<evidence type="ECO:0000259" key="1">
    <source>
        <dbReference type="Pfam" id="PF00483"/>
    </source>
</evidence>
<dbReference type="GO" id="GO:0016740">
    <property type="term" value="F:transferase activity"/>
    <property type="evidence" value="ECO:0007669"/>
    <property type="project" value="UniProtKB-KW"/>
</dbReference>
<dbReference type="Pfam" id="PF00483">
    <property type="entry name" value="NTP_transferase"/>
    <property type="match status" value="1"/>
</dbReference>
<evidence type="ECO:0000313" key="3">
    <source>
        <dbReference type="Proteomes" id="UP000190121"/>
    </source>
</evidence>
<dbReference type="InterPro" id="IPR029044">
    <property type="entry name" value="Nucleotide-diphossugar_trans"/>
</dbReference>
<sequence length="303" mass="34348">MIKPTLIIMAAGMGSRYGGLKQMAGVGPSEETIMDYSVYDAAQAGFGKVVFVIRRSFEEDFRNKILNKYDGFIQTEVVFQELTKLPAPYTCPPEREKPWGTNHAVLMAKEVVREPFCVINADDFYGREAFVAMAKALQEVEPTSKDNYFMVAYSLGNTLSESGTVSRGVCSVNSEGCLEKVEEQTALIRKDADTCWDEKSKLTFPIETPVSMNFWGFTPDYFTYSEEAFKEFLSEYINEPKKEFYIPFMVDLLIHKKGAKVHLLTSEAQWFGVTYPEDREAVVARLKSFVEKGKYPSPLFQKA</sequence>
<organism evidence="2 3">
    <name type="scientific">Porphyromonas circumdentaria</name>
    <dbReference type="NCBI Taxonomy" id="29524"/>
    <lineage>
        <taxon>Bacteria</taxon>
        <taxon>Pseudomonadati</taxon>
        <taxon>Bacteroidota</taxon>
        <taxon>Bacteroidia</taxon>
        <taxon>Bacteroidales</taxon>
        <taxon>Porphyromonadaceae</taxon>
        <taxon>Porphyromonas</taxon>
    </lineage>
</organism>